<evidence type="ECO:0000256" key="6">
    <source>
        <dbReference type="ARBA" id="ARBA00034754"/>
    </source>
</evidence>
<dbReference type="PANTHER" id="PTHR34388">
    <property type="entry name" value="DNA POLYMERASE III SUBUNIT DELTA"/>
    <property type="match status" value="1"/>
</dbReference>
<dbReference type="GO" id="GO:0006261">
    <property type="term" value="P:DNA-templated DNA replication"/>
    <property type="evidence" value="ECO:0007669"/>
    <property type="project" value="TreeGrafter"/>
</dbReference>
<comment type="catalytic activity">
    <reaction evidence="7">
        <text>DNA(n) + a 2'-deoxyribonucleoside 5'-triphosphate = DNA(n+1) + diphosphate</text>
        <dbReference type="Rhea" id="RHEA:22508"/>
        <dbReference type="Rhea" id="RHEA-COMP:17339"/>
        <dbReference type="Rhea" id="RHEA-COMP:17340"/>
        <dbReference type="ChEBI" id="CHEBI:33019"/>
        <dbReference type="ChEBI" id="CHEBI:61560"/>
        <dbReference type="ChEBI" id="CHEBI:173112"/>
        <dbReference type="EC" id="2.7.7.7"/>
    </reaction>
</comment>
<protein>
    <recommendedName>
        <fullName evidence="1">DNA-directed DNA polymerase</fullName>
        <ecNumber evidence="1">2.7.7.7</ecNumber>
    </recommendedName>
</protein>
<dbReference type="Proteomes" id="UP000002430">
    <property type="component" value="Chromosome"/>
</dbReference>
<keyword evidence="2" id="KW-0808">Transferase</keyword>
<dbReference type="SUPFAM" id="SSF52540">
    <property type="entry name" value="P-loop containing nucleoside triphosphate hydrolases"/>
    <property type="match status" value="1"/>
</dbReference>
<evidence type="ECO:0000256" key="5">
    <source>
        <dbReference type="ARBA" id="ARBA00022932"/>
    </source>
</evidence>
<proteinExistence type="inferred from homology"/>
<dbReference type="OrthoDB" id="5443838at2"/>
<reference evidence="8 9" key="1">
    <citation type="submission" date="2005-11" db="EMBL/GenBank/DDBJ databases">
        <title>The complete genome sequence of Lawsonia intracellularis: the causative agent of proliferative enteropathy.</title>
        <authorList>
            <person name="Kaur K."/>
            <person name="Zhang Q."/>
            <person name="Beckler D."/>
            <person name="Munir S."/>
            <person name="Li L."/>
            <person name="Kinsley K."/>
            <person name="Herron L."/>
            <person name="Peterson A."/>
            <person name="May B."/>
            <person name="Singh S."/>
            <person name="Gebhart C."/>
            <person name="Kapur V."/>
        </authorList>
    </citation>
    <scope>NUCLEOTIDE SEQUENCE [LARGE SCALE GENOMIC DNA]</scope>
    <source>
        <strain evidence="8 9">PHE/MN1-00</strain>
    </source>
</reference>
<dbReference type="KEGG" id="lip:LI0150"/>
<evidence type="ECO:0000313" key="8">
    <source>
        <dbReference type="EMBL" id="CAJ54206.1"/>
    </source>
</evidence>
<dbReference type="AlphaFoldDB" id="Q1MS19"/>
<dbReference type="InterPro" id="IPR008921">
    <property type="entry name" value="DNA_pol3_clamp-load_cplx_C"/>
</dbReference>
<dbReference type="NCBIfam" id="TIGR01128">
    <property type="entry name" value="holA"/>
    <property type="match status" value="1"/>
</dbReference>
<evidence type="ECO:0000256" key="7">
    <source>
        <dbReference type="ARBA" id="ARBA00049244"/>
    </source>
</evidence>
<evidence type="ECO:0000256" key="2">
    <source>
        <dbReference type="ARBA" id="ARBA00022679"/>
    </source>
</evidence>
<dbReference type="InterPro" id="IPR027417">
    <property type="entry name" value="P-loop_NTPase"/>
</dbReference>
<evidence type="ECO:0000313" key="9">
    <source>
        <dbReference type="Proteomes" id="UP000002430"/>
    </source>
</evidence>
<dbReference type="GO" id="GO:0003677">
    <property type="term" value="F:DNA binding"/>
    <property type="evidence" value="ECO:0007669"/>
    <property type="project" value="InterPro"/>
</dbReference>
<organism evidence="8 9">
    <name type="scientific">Lawsonia intracellularis (strain PHE/MN1-00)</name>
    <dbReference type="NCBI Taxonomy" id="363253"/>
    <lineage>
        <taxon>Bacteria</taxon>
        <taxon>Pseudomonadati</taxon>
        <taxon>Thermodesulfobacteriota</taxon>
        <taxon>Desulfovibrionia</taxon>
        <taxon>Desulfovibrionales</taxon>
        <taxon>Desulfovibrionaceae</taxon>
        <taxon>Lawsonia</taxon>
    </lineage>
</organism>
<evidence type="ECO:0000256" key="4">
    <source>
        <dbReference type="ARBA" id="ARBA00022705"/>
    </source>
</evidence>
<dbReference type="RefSeq" id="WP_011526233.1">
    <property type="nucleotide sequence ID" value="NC_008011.1"/>
</dbReference>
<dbReference type="GO" id="GO:0003887">
    <property type="term" value="F:DNA-directed DNA polymerase activity"/>
    <property type="evidence" value="ECO:0007669"/>
    <property type="project" value="UniProtKB-KW"/>
</dbReference>
<evidence type="ECO:0000256" key="3">
    <source>
        <dbReference type="ARBA" id="ARBA00022695"/>
    </source>
</evidence>
<sequence>MIHQGFIFCICPDSTILQQQLEELVTAQYVSNKWEKSVYWGDEELPKKFWDNLTLQNLFTNKQIVVLRNAHLLPVDIWKNISSIISKPNQYLWLIFCLEAPWEKRQPKLPAHIQKLPCFIFAQKQKWIWSSPGVDERNLKQFIKTQATSIGLTFEPHTLETLSNLLPTDAATIKSELLKIKLSHSDSLPISTQQLNVISHTANTFDIFIFLKQLESGNALQVWTSILHEQQKEEDPLFFILTMLQREAKTLWQLLMGETVTGYPNELSKKTQLAKYIGIKGITKMWDALYFAEVTVKSGEGSSIQALETLISTLLPLFTKAQETS</sequence>
<dbReference type="STRING" id="363253.LI0150"/>
<keyword evidence="9" id="KW-1185">Reference proteome</keyword>
<comment type="similarity">
    <text evidence="6">Belongs to the DNA polymerase HolA subunit family.</text>
</comment>
<dbReference type="PANTHER" id="PTHR34388:SF1">
    <property type="entry name" value="DNA POLYMERASE III SUBUNIT DELTA"/>
    <property type="match status" value="1"/>
</dbReference>
<dbReference type="SUPFAM" id="SSF48019">
    <property type="entry name" value="post-AAA+ oligomerization domain-like"/>
    <property type="match status" value="1"/>
</dbReference>
<gene>
    <name evidence="8" type="ordered locus">LI0150</name>
</gene>
<dbReference type="eggNOG" id="COG1466">
    <property type="taxonomic scope" value="Bacteria"/>
</dbReference>
<dbReference type="HOGENOM" id="CLU_810685_0_0_7"/>
<dbReference type="EMBL" id="AM180252">
    <property type="protein sequence ID" value="CAJ54206.1"/>
    <property type="molecule type" value="Genomic_DNA"/>
</dbReference>
<name>Q1MS19_LAWIP</name>
<evidence type="ECO:0000256" key="1">
    <source>
        <dbReference type="ARBA" id="ARBA00012417"/>
    </source>
</evidence>
<dbReference type="GO" id="GO:0009360">
    <property type="term" value="C:DNA polymerase III complex"/>
    <property type="evidence" value="ECO:0007669"/>
    <property type="project" value="TreeGrafter"/>
</dbReference>
<dbReference type="EC" id="2.7.7.7" evidence="1"/>
<keyword evidence="4" id="KW-0235">DNA replication</keyword>
<keyword evidence="3" id="KW-0548">Nucleotidyltransferase</keyword>
<accession>Q1MS19</accession>
<keyword evidence="5" id="KW-0239">DNA-directed DNA polymerase</keyword>
<dbReference type="Gene3D" id="1.10.8.60">
    <property type="match status" value="1"/>
</dbReference>
<dbReference type="InterPro" id="IPR005790">
    <property type="entry name" value="DNA_polIII_delta"/>
</dbReference>